<gene>
    <name evidence="1" type="ORF">LY79DRAFT_367279</name>
</gene>
<dbReference type="EMBL" id="JAHLJV010000075">
    <property type="protein sequence ID" value="KAK1574476.1"/>
    <property type="molecule type" value="Genomic_DNA"/>
</dbReference>
<evidence type="ECO:0000313" key="2">
    <source>
        <dbReference type="Proteomes" id="UP001230504"/>
    </source>
</evidence>
<accession>A0AAD8PRJ8</accession>
<sequence length="81" mass="8650">MVAPGRIGIACVIVRRTAAQPPPPDTADPNDGFSTGYVTNAGWGGCSMLGARRMVDDRTASSFFFSIRRGWAGRRVSMLMG</sequence>
<dbReference type="Proteomes" id="UP001230504">
    <property type="component" value="Unassembled WGS sequence"/>
</dbReference>
<dbReference type="RefSeq" id="XP_060409998.1">
    <property type="nucleotide sequence ID" value="XM_060552796.1"/>
</dbReference>
<comment type="caution">
    <text evidence="1">The sequence shown here is derived from an EMBL/GenBank/DDBJ whole genome shotgun (WGS) entry which is preliminary data.</text>
</comment>
<dbReference type="GeneID" id="85437036"/>
<name>A0AAD8PRJ8_9PEZI</name>
<proteinExistence type="predicted"/>
<evidence type="ECO:0000313" key="1">
    <source>
        <dbReference type="EMBL" id="KAK1574476.1"/>
    </source>
</evidence>
<protein>
    <submittedName>
        <fullName evidence="1">Uncharacterized protein</fullName>
    </submittedName>
</protein>
<organism evidence="1 2">
    <name type="scientific">Colletotrichum navitas</name>
    <dbReference type="NCBI Taxonomy" id="681940"/>
    <lineage>
        <taxon>Eukaryota</taxon>
        <taxon>Fungi</taxon>
        <taxon>Dikarya</taxon>
        <taxon>Ascomycota</taxon>
        <taxon>Pezizomycotina</taxon>
        <taxon>Sordariomycetes</taxon>
        <taxon>Hypocreomycetidae</taxon>
        <taxon>Glomerellales</taxon>
        <taxon>Glomerellaceae</taxon>
        <taxon>Colletotrichum</taxon>
        <taxon>Colletotrichum graminicola species complex</taxon>
    </lineage>
</organism>
<keyword evidence="2" id="KW-1185">Reference proteome</keyword>
<dbReference type="AlphaFoldDB" id="A0AAD8PRJ8"/>
<reference evidence="1" key="1">
    <citation type="submission" date="2021-06" db="EMBL/GenBank/DDBJ databases">
        <title>Comparative genomics, transcriptomics and evolutionary studies reveal genomic signatures of adaptation to plant cell wall in hemibiotrophic fungi.</title>
        <authorList>
            <consortium name="DOE Joint Genome Institute"/>
            <person name="Baroncelli R."/>
            <person name="Diaz J.F."/>
            <person name="Benocci T."/>
            <person name="Peng M."/>
            <person name="Battaglia E."/>
            <person name="Haridas S."/>
            <person name="Andreopoulos W."/>
            <person name="Labutti K."/>
            <person name="Pangilinan J."/>
            <person name="Floch G.L."/>
            <person name="Makela M.R."/>
            <person name="Henrissat B."/>
            <person name="Grigoriev I.V."/>
            <person name="Crouch J.A."/>
            <person name="De Vries R.P."/>
            <person name="Sukno S.A."/>
            <person name="Thon M.R."/>
        </authorList>
    </citation>
    <scope>NUCLEOTIDE SEQUENCE</scope>
    <source>
        <strain evidence="1">CBS 125086</strain>
    </source>
</reference>